<dbReference type="EMBL" id="KB020934">
    <property type="protein sequence ID" value="ELA28290.1"/>
    <property type="molecule type" value="Genomic_DNA"/>
</dbReference>
<dbReference type="AlphaFoldDB" id="L2FQ39"/>
<protein>
    <submittedName>
        <fullName evidence="2">Membrane protein</fullName>
    </submittedName>
</protein>
<dbReference type="SUPFAM" id="SSF54427">
    <property type="entry name" value="NTF2-like"/>
    <property type="match status" value="1"/>
</dbReference>
<dbReference type="InterPro" id="IPR032710">
    <property type="entry name" value="NTF2-like_dom_sf"/>
</dbReference>
<gene>
    <name evidence="2" type="ORF">CGGC5_11029</name>
</gene>
<evidence type="ECO:0000256" key="1">
    <source>
        <dbReference type="SAM" id="SignalP"/>
    </source>
</evidence>
<accession>L2FQ39</accession>
<reference evidence="2" key="1">
    <citation type="submission" date="2012-08" db="EMBL/GenBank/DDBJ databases">
        <title>Genome analysis of Colletotrichum orbiculare and Colletotrichum fructicola.</title>
        <authorList>
            <person name="Gan P.H.P."/>
            <person name="Ikeda K."/>
            <person name="Irieda H."/>
            <person name="Narusaka M."/>
            <person name="O'Connell R.J."/>
            <person name="Narusaka Y."/>
            <person name="Takano Y."/>
            <person name="Kubo Y."/>
            <person name="Shirasu K."/>
        </authorList>
    </citation>
    <scope>NUCLEOTIDE SEQUENCE</scope>
    <source>
        <strain evidence="2">Nara gc5</strain>
    </source>
</reference>
<evidence type="ECO:0000313" key="2">
    <source>
        <dbReference type="EMBL" id="ELA28290.1"/>
    </source>
</evidence>
<proteinExistence type="predicted"/>
<feature type="signal peptide" evidence="1">
    <location>
        <begin position="1"/>
        <end position="21"/>
    </location>
</feature>
<organism evidence="2">
    <name type="scientific">Colletotrichum fructicola (strain Nara gc5)</name>
    <name type="common">Anthracnose fungus</name>
    <name type="synonym">Colletotrichum gloeosporioides (strain Nara gc5)</name>
    <dbReference type="NCBI Taxonomy" id="1213859"/>
    <lineage>
        <taxon>Eukaryota</taxon>
        <taxon>Fungi</taxon>
        <taxon>Dikarya</taxon>
        <taxon>Ascomycota</taxon>
        <taxon>Pezizomycotina</taxon>
        <taxon>Sordariomycetes</taxon>
        <taxon>Hypocreomycetidae</taxon>
        <taxon>Glomerellales</taxon>
        <taxon>Glomerellaceae</taxon>
        <taxon>Colletotrichum</taxon>
        <taxon>Colletotrichum gloeosporioides species complex</taxon>
    </lineage>
</organism>
<dbReference type="HOGENOM" id="CLU_100997_3_0_1"/>
<dbReference type="Gene3D" id="3.10.450.50">
    <property type="match status" value="1"/>
</dbReference>
<keyword evidence="1" id="KW-0732">Signal</keyword>
<sequence>MKINITTFATAFAALTVSAQAAYCPPRSASPSEQRLIFAEFYQKLFTDMNATQALIDHMAEDYIQHNPYALSGLNNSIEALSFVTPETVKFNVTFSGIDGDLAFVYLRMDIAGEPRPRAVVDLFRFNGSCIQEHWDVMQERLDNATNPLDMCLRLSKLWV</sequence>
<feature type="chain" id="PRO_5003959025" evidence="1">
    <location>
        <begin position="22"/>
        <end position="160"/>
    </location>
</feature>
<name>L2FQ39_COLFN</name>